<proteinExistence type="predicted"/>
<feature type="region of interest" description="Disordered" evidence="1">
    <location>
        <begin position="46"/>
        <end position="72"/>
    </location>
</feature>
<dbReference type="AlphaFoldDB" id="A0A2N5DQ06"/>
<evidence type="ECO:0000313" key="2">
    <source>
        <dbReference type="EMBL" id="PLR28139.1"/>
    </source>
</evidence>
<evidence type="ECO:0008006" key="4">
    <source>
        <dbReference type="Google" id="ProtNLM"/>
    </source>
</evidence>
<name>A0A2N5DQ06_9CAUL</name>
<reference evidence="2 3" key="1">
    <citation type="submission" date="2017-12" db="EMBL/GenBank/DDBJ databases">
        <title>The genome sequence of Caulobacter sp. 410.</title>
        <authorList>
            <person name="Gao J."/>
            <person name="Mao X."/>
            <person name="Sun J."/>
        </authorList>
    </citation>
    <scope>NUCLEOTIDE SEQUENCE [LARGE SCALE GENOMIC DNA]</scope>
    <source>
        <strain evidence="2 3">410</strain>
    </source>
</reference>
<gene>
    <name evidence="2" type="ORF">SGCZBJ_03790</name>
</gene>
<accession>A0A2N5DQ06</accession>
<evidence type="ECO:0000313" key="3">
    <source>
        <dbReference type="Proteomes" id="UP000234479"/>
    </source>
</evidence>
<evidence type="ECO:0000256" key="1">
    <source>
        <dbReference type="SAM" id="MobiDB-lite"/>
    </source>
</evidence>
<dbReference type="EMBL" id="PJRS01000010">
    <property type="protein sequence ID" value="PLR28139.1"/>
    <property type="molecule type" value="Genomic_DNA"/>
</dbReference>
<dbReference type="Proteomes" id="UP000234479">
    <property type="component" value="Unassembled WGS sequence"/>
</dbReference>
<dbReference type="RefSeq" id="WP_101716692.1">
    <property type="nucleotide sequence ID" value="NZ_PJRS01000010.1"/>
</dbReference>
<keyword evidence="3" id="KW-1185">Reference proteome</keyword>
<comment type="caution">
    <text evidence="2">The sequence shown here is derived from an EMBL/GenBank/DDBJ whole genome shotgun (WGS) entry which is preliminary data.</text>
</comment>
<sequence>MLMADRKQAIDWAAIEHDFRNGSMSLREMAKWYGVSDGAIRKRAKSGGWERAARPESTHRAPASTNAAGGSPRTALTAAAASPVAIIGRGRNLVLRLLDELEATTCNIGELDAFIVQATGGDQAKQCEALRQATSLKQRSDVLRALALAAKTLSEAGPQVGKKEERNQAAQEVVEAGGIYAPRRGPRLAVDNS</sequence>
<organism evidence="2 3">
    <name type="scientific">Caulobacter zeae</name>
    <dbReference type="NCBI Taxonomy" id="2055137"/>
    <lineage>
        <taxon>Bacteria</taxon>
        <taxon>Pseudomonadati</taxon>
        <taxon>Pseudomonadota</taxon>
        <taxon>Alphaproteobacteria</taxon>
        <taxon>Caulobacterales</taxon>
        <taxon>Caulobacteraceae</taxon>
        <taxon>Caulobacter</taxon>
    </lineage>
</organism>
<dbReference type="OrthoDB" id="8448870at2"/>
<protein>
    <recommendedName>
        <fullName evidence="4">Terminase</fullName>
    </recommendedName>
</protein>